<dbReference type="SUPFAM" id="SSF53098">
    <property type="entry name" value="Ribonuclease H-like"/>
    <property type="match status" value="1"/>
</dbReference>
<dbReference type="PROSITE" id="PS50994">
    <property type="entry name" value="INTEGRASE"/>
    <property type="match status" value="1"/>
</dbReference>
<feature type="compositionally biased region" description="Pro residues" evidence="18">
    <location>
        <begin position="1668"/>
        <end position="1678"/>
    </location>
</feature>
<dbReference type="InterPro" id="IPR005162">
    <property type="entry name" value="Retrotrans_gag_dom"/>
</dbReference>
<dbReference type="Gene3D" id="3.30.70.270">
    <property type="match status" value="1"/>
</dbReference>
<feature type="compositionally biased region" description="Basic and acidic residues" evidence="18">
    <location>
        <begin position="192"/>
        <end position="207"/>
    </location>
</feature>
<evidence type="ECO:0000256" key="13">
    <source>
        <dbReference type="ARBA" id="ARBA00022918"/>
    </source>
</evidence>
<keyword evidence="7" id="KW-0064">Aspartyl protease</keyword>
<dbReference type="InterPro" id="IPR012337">
    <property type="entry name" value="RNaseH-like_sf"/>
</dbReference>
<evidence type="ECO:0000256" key="4">
    <source>
        <dbReference type="ARBA" id="ARBA00022695"/>
    </source>
</evidence>
<keyword evidence="10" id="KW-0460">Magnesium</keyword>
<feature type="region of interest" description="Disordered" evidence="18">
    <location>
        <begin position="192"/>
        <end position="224"/>
    </location>
</feature>
<feature type="compositionally biased region" description="Basic and acidic residues" evidence="18">
    <location>
        <begin position="1725"/>
        <end position="1735"/>
    </location>
</feature>
<feature type="region of interest" description="Disordered" evidence="18">
    <location>
        <begin position="72"/>
        <end position="163"/>
    </location>
</feature>
<dbReference type="EMBL" id="OZ037947">
    <property type="protein sequence ID" value="CAL1706304.1"/>
    <property type="molecule type" value="Genomic_DNA"/>
</dbReference>
<feature type="compositionally biased region" description="Low complexity" evidence="18">
    <location>
        <begin position="289"/>
        <end position="299"/>
    </location>
</feature>
<keyword evidence="8" id="KW-0255">Endonuclease</keyword>
<evidence type="ECO:0000256" key="17">
    <source>
        <dbReference type="PROSITE-ProRule" id="PRU00047"/>
    </source>
</evidence>
<dbReference type="SUPFAM" id="SSF57756">
    <property type="entry name" value="Retrovirus zinc finger-like domains"/>
    <property type="match status" value="1"/>
</dbReference>
<feature type="region of interest" description="Disordered" evidence="18">
    <location>
        <begin position="1601"/>
        <end position="1794"/>
    </location>
</feature>
<evidence type="ECO:0000256" key="6">
    <source>
        <dbReference type="ARBA" id="ARBA00022723"/>
    </source>
</evidence>
<gene>
    <name evidence="21" type="ORF">GFSPODELE1_LOCUS5809</name>
</gene>
<dbReference type="PANTHER" id="PTHR37984">
    <property type="entry name" value="PROTEIN CBG26694"/>
    <property type="match status" value="1"/>
</dbReference>
<dbReference type="PANTHER" id="PTHR37984:SF5">
    <property type="entry name" value="PROTEIN NYNRIN-LIKE"/>
    <property type="match status" value="1"/>
</dbReference>
<feature type="compositionally biased region" description="Polar residues" evidence="18">
    <location>
        <begin position="1764"/>
        <end position="1784"/>
    </location>
</feature>
<evidence type="ECO:0000313" key="21">
    <source>
        <dbReference type="EMBL" id="CAL1706304.1"/>
    </source>
</evidence>
<evidence type="ECO:0000256" key="3">
    <source>
        <dbReference type="ARBA" id="ARBA00022679"/>
    </source>
</evidence>
<feature type="compositionally biased region" description="Basic and acidic residues" evidence="18">
    <location>
        <begin position="307"/>
        <end position="323"/>
    </location>
</feature>
<dbReference type="InterPro" id="IPR043502">
    <property type="entry name" value="DNA/RNA_pol_sf"/>
</dbReference>
<dbReference type="InterPro" id="IPR056924">
    <property type="entry name" value="SH3_Tf2-1"/>
</dbReference>
<keyword evidence="17" id="KW-0862">Zinc</keyword>
<reference evidence="22" key="1">
    <citation type="submission" date="2024-04" db="EMBL/GenBank/DDBJ databases">
        <authorList>
            <person name="Shaw F."/>
            <person name="Minotto A."/>
        </authorList>
    </citation>
    <scope>NUCLEOTIDE SEQUENCE [LARGE SCALE GENOMIC DNA]</scope>
</reference>
<dbReference type="Gene3D" id="4.10.60.10">
    <property type="entry name" value="Zinc finger, CCHC-type"/>
    <property type="match status" value="1"/>
</dbReference>
<feature type="domain" description="CCHC-type" evidence="19">
    <location>
        <begin position="777"/>
        <end position="793"/>
    </location>
</feature>
<evidence type="ECO:0000256" key="8">
    <source>
        <dbReference type="ARBA" id="ARBA00022759"/>
    </source>
</evidence>
<dbReference type="Pfam" id="PF00098">
    <property type="entry name" value="zf-CCHC"/>
    <property type="match status" value="1"/>
</dbReference>
<keyword evidence="15" id="KW-0238">DNA-binding</keyword>
<feature type="region of interest" description="Disordered" evidence="18">
    <location>
        <begin position="660"/>
        <end position="771"/>
    </location>
</feature>
<keyword evidence="2" id="KW-0645">Protease</keyword>
<dbReference type="Gene3D" id="3.10.10.10">
    <property type="entry name" value="HIV Type 1 Reverse Transcriptase, subunit A, domain 1"/>
    <property type="match status" value="1"/>
</dbReference>
<feature type="compositionally biased region" description="Basic residues" evidence="18">
    <location>
        <begin position="466"/>
        <end position="491"/>
    </location>
</feature>
<dbReference type="InterPro" id="IPR043128">
    <property type="entry name" value="Rev_trsase/Diguanyl_cyclase"/>
</dbReference>
<organism evidence="21 22">
    <name type="scientific">Somion occarium</name>
    <dbReference type="NCBI Taxonomy" id="3059160"/>
    <lineage>
        <taxon>Eukaryota</taxon>
        <taxon>Fungi</taxon>
        <taxon>Dikarya</taxon>
        <taxon>Basidiomycota</taxon>
        <taxon>Agaricomycotina</taxon>
        <taxon>Agaricomycetes</taxon>
        <taxon>Polyporales</taxon>
        <taxon>Cerrenaceae</taxon>
        <taxon>Somion</taxon>
    </lineage>
</organism>
<proteinExistence type="predicted"/>
<protein>
    <recommendedName>
        <fullName evidence="23">Reverse transcriptase</fullName>
    </recommendedName>
</protein>
<feature type="region of interest" description="Disordered" evidence="18">
    <location>
        <begin position="361"/>
        <end position="506"/>
    </location>
</feature>
<feature type="compositionally biased region" description="Basic residues" evidence="18">
    <location>
        <begin position="1681"/>
        <end position="1696"/>
    </location>
</feature>
<evidence type="ECO:0000256" key="12">
    <source>
        <dbReference type="ARBA" id="ARBA00022908"/>
    </source>
</evidence>
<keyword evidence="12" id="KW-0229">DNA integration</keyword>
<keyword evidence="3" id="KW-0808">Transferase</keyword>
<keyword evidence="17" id="KW-0863">Zinc-finger</keyword>
<dbReference type="Proteomes" id="UP001497453">
    <property type="component" value="Chromosome 4"/>
</dbReference>
<dbReference type="CDD" id="cd00303">
    <property type="entry name" value="retropepsin_like"/>
    <property type="match status" value="1"/>
</dbReference>
<feature type="region of interest" description="Disordered" evidence="18">
    <location>
        <begin position="792"/>
        <end position="815"/>
    </location>
</feature>
<dbReference type="Pfam" id="PF24626">
    <property type="entry name" value="SH3_Tf2-1"/>
    <property type="match status" value="1"/>
</dbReference>
<keyword evidence="14" id="KW-0239">DNA-directed DNA polymerase</keyword>
<evidence type="ECO:0000256" key="5">
    <source>
        <dbReference type="ARBA" id="ARBA00022722"/>
    </source>
</evidence>
<name>A0ABP1DH85_9APHY</name>
<dbReference type="InterPro" id="IPR001584">
    <property type="entry name" value="Integrase_cat-core"/>
</dbReference>
<dbReference type="Pfam" id="PF03732">
    <property type="entry name" value="Retrotrans_gag"/>
    <property type="match status" value="1"/>
</dbReference>
<feature type="compositionally biased region" description="Basic and acidic residues" evidence="18">
    <location>
        <begin position="363"/>
        <end position="383"/>
    </location>
</feature>
<evidence type="ECO:0000256" key="2">
    <source>
        <dbReference type="ARBA" id="ARBA00022670"/>
    </source>
</evidence>
<dbReference type="SMART" id="SM00343">
    <property type="entry name" value="ZnF_C2HC"/>
    <property type="match status" value="1"/>
</dbReference>
<feature type="compositionally biased region" description="Polar residues" evidence="18">
    <location>
        <begin position="2541"/>
        <end position="2556"/>
    </location>
</feature>
<dbReference type="InterPro" id="IPR001878">
    <property type="entry name" value="Znf_CCHC"/>
</dbReference>
<evidence type="ECO:0000259" key="20">
    <source>
        <dbReference type="PROSITE" id="PS50994"/>
    </source>
</evidence>
<feature type="compositionally biased region" description="Low complexity" evidence="18">
    <location>
        <begin position="421"/>
        <end position="437"/>
    </location>
</feature>
<keyword evidence="16" id="KW-0233">DNA recombination</keyword>
<feature type="compositionally biased region" description="Basic and acidic residues" evidence="18">
    <location>
        <begin position="698"/>
        <end position="711"/>
    </location>
</feature>
<sequence length="2611" mass="290753">MASRYPLRNRVRSGSAPEPITPGSAAVPGAYRISNVVTVDSLSSALTALTLDSSSERTSSEVVPGLLFSQVVASRTPSPEPVAREATPESRLTNDDSAKHSSPPPLDGTKSDTYGDRSRASVVDQEGSDGAPWIPVSYRRERSMSPRHATQRAVHTGERHAQVTDTQRQVIQAAEQCMTSAEQDLVQRRMSVVRDDGRAHSRPRSPDVFEEGSSRRKGKTVDPHEWGAASIPATELDLEAQQRELDMYSGRTATIYDIIQNDPECDEEAQAAILAYWNSLKAQRAKTHSQSIEPSSSISTVHHKQREVKFMPDPTSDKTDDKKSIRKDKGKAREVSPQPIRTEVIYAPAEIIVDEVMSSVGNAKKDSKLKATSRKGKEPERPSADPSDASVPAGQIAPASYLGHAMDDAANSYSRRRRRASTSSSSSSSTAPSLNGSSGDGSSGSPPSSSPEDSDASSTSSPSNGRRGRHRRRRHHSTNLRRKSRRTKRPAWKPVPPTPYDGRPDPEVFHRFVRQCTELINGYDIEREMIPSTIANYLTGRAYDFYANTVAENPRRWTRLRDIFIGLFNYCFPMDFRLQIRTKLEKFRQYDRTVRDYAHGLRSLLRLAGHSVDDQESVMRLWNGLNISIQEVLWDHKLSPLVSSWDEVIRDAEFIEASRRVKESMRQRTDDRSNGGGPSGPNRRNGNGHGSSGGNARETGRNRHDRHDNNGRSRGSHPSHRPPHPGNFGSNRAGPSSTFRRPANNFNQAGPSRQQGGAPSRPRMTDQKKAELQAAGKCYICEEPGHMARNCPSSNRVQSDRKGKAPGMASFSVEPSFHNTDELRGLAESTATLDHLELHMAEFELLSDGGNSIPSLQTVSDSDSEGADLPKSSIGTRSMTFSDWEVVDDHDPEPTTDILDELEVDQRNRVYDWLMMRLTGQDPGPWVDRKEHGYEYPVEEMSAISENLEEYYTYLWPRLGLLPPSRFSDLHMRHSRLGDVYAQHAEEILRKNGPYCCGLLGADFGSVVMGTFCVYRISDAHHVIMNEYVLEDILIESTLLQDPDFDLPHCSLGDGAPWSATNEHRFLYLETEGDCISIHDAYLDITVDLPRTILHNDHFDLWNAYAVSAYRTLLLNECVPFKLDDLEDEFSSWFSAPEILPSVTLPQFALDAIELNGVNTPCQSGPKPEPIAALQRNAAAPRDFRRIIPEAVVIVVHIDGHPARALLDSGSLADFMSARLAHQLSVKAFELEKPLPVQLAVQGSRTKINLGCKAQFAYQTISEQRYFDIINILSYDLILGTPFFFQHRVVIGMNPTTIEVGSPVALPIKGKRTRVVESRAAELVETKLEKARRVLREYASPICREVSDAPLPPLRAVNHTIPLKDVNKIYSWRPSKCPDAHRASWCEKRDAYLKSGRWKMTSARNTSPMMLLTKPGTGVNGIPPRLRVVADLRERNANTTKLTSPLPDMESILRRVSRKQYRSLIDGKDAYEHIRVVPEHVERTAMTTPDGNMKNLSGRQARWLEKIAEYDFRVVYVPGVDNVLADALSRMYSNDSPGTVRTSSEYTQHDDNENLPALIEALPISQPVLVGIEAAAIQPRMTRSQMRAAVAAANAADDIEATPTLAHTLPPESRTPSRPASIPLPMGETGRARRQTRAAVAAAKTADDAAKASTLVPPLVTPLVHITPPSPLPLPGPRPVANHKREHAPATSRRRSPSSPPSSHNGKTVIRVRRARAPVLPAETGRPETAKEFAKRIKRVVLHGPREQRQEGGNPTEDQRQLETQHSQKGNSPTMVENESFSTNDNREDSNGVLEGASTVPAHQDSRSRFLEHISESTEGVDLLNTLKGRYGEDAFFKAILENPKHFKNFRLEAGLVVVREQGRDLLCIPDIRVNERSAREIIILHAHSLLAHLGPSKTLGLLRDHVWWKTMVRDVQSYCETCMTCKRSKPNNQKPYGLLNSLSVPHVPWEIMGIDFVGPLPESKDRNGSYDSITVIIDLLTSMVHLVPSRINYTAKQVAELVFSEVYKHHGMPKAIVSDRDVIFTSIFWSHLHKLMGTELRMSSAYHPESDGSTERANRTITQMLRQCIGPSQKDWVSKLPAIEFAINLARSDSTGYAPFFLNTGRMPRSMIWNNPGTDEYPAVRAYAQKIKYAVMSAHDSIIAARIKQTRDANRRRRPAPFEQNDLVYVSTKNMSLPKGLARKLIPKFIGPYKILKDFRNNSYKLELPSHLKQRGIHDVFHASLLRIHEPNDDRLFPGRLDTQVAELEVQDEEWAISHIKSHTGSGESAIFEVVWKSGDITWVPYSTVAGLECLSAYLELVGIERISDLKAGSGLPPKDNPQVFVGLLEVLAEWPAPIRRVGECLRRCPTAPPQSFISPYAHILITTLTSSSHLSYLCSPHSYTMSDDLRNVNASRLPVSGDLALRDPSDSHHPFRYAVDQVILYLKYDRDIRAGTALKGNRPKPGGYRDFAEAWNVDPTSSYGFSYLDPIFGTPVIVRNPAPFSLLIPADHNKISVERAKTADELAWLLAKRAIEEERRNERGKKARLEGKGLARLSKGTTSTHPTAPNTPQLDNPMLDNLGLPPNDNFIDDPLPGMDIFEDAPIDPVEHTEADVGAGAAKDTDGGKK</sequence>
<evidence type="ECO:0000256" key="14">
    <source>
        <dbReference type="ARBA" id="ARBA00022932"/>
    </source>
</evidence>
<feature type="compositionally biased region" description="Low complexity" evidence="18">
    <location>
        <begin position="443"/>
        <end position="465"/>
    </location>
</feature>
<evidence type="ECO:0000256" key="7">
    <source>
        <dbReference type="ARBA" id="ARBA00022750"/>
    </source>
</evidence>
<dbReference type="InterPro" id="IPR041588">
    <property type="entry name" value="Integrase_H2C2"/>
</dbReference>
<evidence type="ECO:0008006" key="23">
    <source>
        <dbReference type="Google" id="ProtNLM"/>
    </source>
</evidence>
<feature type="compositionally biased region" description="Basic and acidic residues" evidence="18">
    <location>
        <begin position="660"/>
        <end position="673"/>
    </location>
</feature>
<keyword evidence="13" id="KW-0695">RNA-directed DNA polymerase</keyword>
<feature type="region of interest" description="Disordered" evidence="18">
    <location>
        <begin position="2521"/>
        <end position="2561"/>
    </location>
</feature>
<evidence type="ECO:0000256" key="1">
    <source>
        <dbReference type="ARBA" id="ARBA00022664"/>
    </source>
</evidence>
<evidence type="ECO:0000256" key="15">
    <source>
        <dbReference type="ARBA" id="ARBA00023125"/>
    </source>
</evidence>
<dbReference type="Gene3D" id="3.30.420.10">
    <property type="entry name" value="Ribonuclease H-like superfamily/Ribonuclease H"/>
    <property type="match status" value="1"/>
</dbReference>
<evidence type="ECO:0000256" key="10">
    <source>
        <dbReference type="ARBA" id="ARBA00022842"/>
    </source>
</evidence>
<accession>A0ABP1DH85</accession>
<dbReference type="Gene3D" id="2.40.70.10">
    <property type="entry name" value="Acid Proteases"/>
    <property type="match status" value="1"/>
</dbReference>
<dbReference type="InterPro" id="IPR036875">
    <property type="entry name" value="Znf_CCHC_sf"/>
</dbReference>
<feature type="compositionally biased region" description="Polar residues" evidence="18">
    <location>
        <begin position="728"/>
        <end position="757"/>
    </location>
</feature>
<evidence type="ECO:0000256" key="9">
    <source>
        <dbReference type="ARBA" id="ARBA00022801"/>
    </source>
</evidence>
<feature type="compositionally biased region" description="Basic and acidic residues" evidence="18">
    <location>
        <begin position="109"/>
        <end position="119"/>
    </location>
</feature>
<feature type="region of interest" description="Disordered" evidence="18">
    <location>
        <begin position="287"/>
        <end position="336"/>
    </location>
</feature>
<keyword evidence="1" id="KW-0507">mRNA processing</keyword>
<keyword evidence="9" id="KW-0378">Hydrolase</keyword>
<feature type="region of interest" description="Disordered" evidence="18">
    <location>
        <begin position="1"/>
        <end position="27"/>
    </location>
</feature>
<dbReference type="SUPFAM" id="SSF56672">
    <property type="entry name" value="DNA/RNA polymerases"/>
    <property type="match status" value="1"/>
</dbReference>
<keyword evidence="6" id="KW-0479">Metal-binding</keyword>
<evidence type="ECO:0000256" key="18">
    <source>
        <dbReference type="SAM" id="MobiDB-lite"/>
    </source>
</evidence>
<feature type="compositionally biased region" description="Basic and acidic residues" evidence="18">
    <location>
        <begin position="82"/>
        <end position="99"/>
    </location>
</feature>
<dbReference type="PROSITE" id="PS50158">
    <property type="entry name" value="ZF_CCHC"/>
    <property type="match status" value="1"/>
</dbReference>
<evidence type="ECO:0000259" key="19">
    <source>
        <dbReference type="PROSITE" id="PS50158"/>
    </source>
</evidence>
<dbReference type="InterPro" id="IPR021109">
    <property type="entry name" value="Peptidase_aspartic_dom_sf"/>
</dbReference>
<keyword evidence="5" id="KW-0540">Nuclease</keyword>
<evidence type="ECO:0000256" key="16">
    <source>
        <dbReference type="ARBA" id="ARBA00023172"/>
    </source>
</evidence>
<evidence type="ECO:0000256" key="11">
    <source>
        <dbReference type="ARBA" id="ARBA00022884"/>
    </source>
</evidence>
<keyword evidence="22" id="KW-1185">Reference proteome</keyword>
<dbReference type="InterPro" id="IPR050951">
    <property type="entry name" value="Retrovirus_Pol_polyprotein"/>
</dbReference>
<feature type="compositionally biased region" description="Basic residues" evidence="18">
    <location>
        <begin position="714"/>
        <end position="723"/>
    </location>
</feature>
<evidence type="ECO:0000313" key="22">
    <source>
        <dbReference type="Proteomes" id="UP001497453"/>
    </source>
</evidence>
<feature type="region of interest" description="Disordered" evidence="18">
    <location>
        <begin position="2574"/>
        <end position="2611"/>
    </location>
</feature>
<feature type="domain" description="Integrase catalytic" evidence="20">
    <location>
        <begin position="1945"/>
        <end position="2108"/>
    </location>
</feature>
<dbReference type="InterPro" id="IPR036397">
    <property type="entry name" value="RNaseH_sf"/>
</dbReference>
<dbReference type="Gene3D" id="1.10.340.70">
    <property type="match status" value="1"/>
</dbReference>
<keyword evidence="4" id="KW-0548">Nucleotidyltransferase</keyword>
<dbReference type="Pfam" id="PF17921">
    <property type="entry name" value="Integrase_H2C2"/>
    <property type="match status" value="1"/>
</dbReference>
<keyword evidence="11" id="KW-0694">RNA-binding</keyword>